<dbReference type="eggNOG" id="COG0209">
    <property type="taxonomic scope" value="Bacteria"/>
</dbReference>
<dbReference type="InterPro" id="IPR003587">
    <property type="entry name" value="Hint_dom_N"/>
</dbReference>
<organism evidence="11 12">
    <name type="scientific">Sphaerotilus natans subsp. natans DSM 6575</name>
    <dbReference type="NCBI Taxonomy" id="1286631"/>
    <lineage>
        <taxon>Bacteria</taxon>
        <taxon>Pseudomonadati</taxon>
        <taxon>Pseudomonadota</taxon>
        <taxon>Betaproteobacteria</taxon>
        <taxon>Burkholderiales</taxon>
        <taxon>Sphaerotilaceae</taxon>
        <taxon>Sphaerotilus</taxon>
    </lineage>
</organism>
<dbReference type="SUPFAM" id="SSF51294">
    <property type="entry name" value="Hedgehog/intein (Hint) domain"/>
    <property type="match status" value="1"/>
</dbReference>
<dbReference type="NCBIfam" id="TIGR01445">
    <property type="entry name" value="intein_Nterm"/>
    <property type="match status" value="1"/>
</dbReference>
<dbReference type="PANTHER" id="PTHR43371">
    <property type="entry name" value="VITAMIN B12-DEPENDENT RIBONUCLEOTIDE REDUCTASE"/>
    <property type="match status" value="1"/>
</dbReference>
<dbReference type="Gene3D" id="3.20.70.20">
    <property type="match status" value="2"/>
</dbReference>
<sequence length="1379" mass="150310">MTTDVSRDERTRDETPLPAQPISAEVLVEKYAKGGERSAAEVRRRVARALAAGEAPESRAHWEARFVEAQERGFVPAGRIASAAGTPLGATLINCFVQPVGDSIAEPEEGFPGIYTALTEAAETMRRGGGVGYDFSRIRPKGAWVGSTDSHASGPVSYMRVFDRSCETVESAGSRRGAQMGVLRCDHPDIEEFIHAKDQGDLRNFNISVGVTNEFMRAVEADDDIELIHKAEPGRKIKAAGAWRRDDGQWVYRRIRARELWDQIMRSTYDHAEPGILFIDRINEDNNLGYCESITATNPCVVGETRLATQYGLIPIRQLHQSGVALQVTVDRRVFDEQTRGTEVRPAVPAFMTAPQAQVFRVVTREGYEITATAWHDFHTSRGRLKLSELQVGDELLVQSGKGQFGQQGSEELGCLLGLMAGDGHFTNRGHGQEAAVITLWNEERALADTVTAFVNRVLGAMQEGGRLYQVAPVAVPQRQSVSIRSTLLARWLRTLGFTRETKLQVPEVVWQGSEDCVRGYLRGLFQTDGTVNTQPGADTCSVRLSSVHRPLLREVQQLLANFGVLSRIHARRPAGERLLPDGRGGHRAYACQASHELIIDGESRDVFMREIGFLLPLKNDKYQAWAADKVLRKSQRFTARISAIEPAGSAPVYDTTQVDRNTVIFNGLVTGQCAEQPLPSYGCCCLGSVDLTRFVRDPFAATASFDETAFSEVCAVAVRMLDNVLDETVWPLQQQQEEAANKRRIGLGFTGLGDALIMLGLRYDTPAARAMARRISEVMRDASYGASVELAKERGAFPLFNADLYLSRGSFASRLPADLKERIRAHGLRNSHLLSIAPTGTISLAFADNASNGIEPPFSWTYTRRKREADGSFREYAVEDHAWRLYRHLKGHNAPLTEAFVTALEMSAEAHEAMVAAVAPFIDTSISKTVNVPADYPYEDFQDLYFIAWKSGLKGLATYRPNSVLGAVLSVDPPAAPAAPAPVAEAPAAAPTPALPAAPQPQPLTVAEAGDDGTNRRLRLDRLPQPVLASLRWPGRPELAAGNPAWSYLIQHPHGDFALFIGELPAEAGPDAGLFGQTLPFEVWFNGAEQPRGLAALAKTLSMDMRANDPSWLRLKLDALATVAEERAFDMPFPPTGERRRFPGVVAATAAVIRWRCEQLGALQEGGPTPVLDAMFSREEPRTGVDGTLAWAVDIDNPASGEAFTLTLKEVSLPTPEGGHVTRPCAIGFAGNYPRAFDGLARLLSLDMRVIDPGWIGMKLRKMLSIGEPLGHFMAPVPGLPPGQRRQQVWPSTVAYVARLVIHRYAMLGILDEEGYPVSEMGVLAAPGSVTEGEAAATPPVAERVMAGKPCPECGNAAMIHKDGCEFCTACGFVGACG</sequence>
<dbReference type="Gene3D" id="3.10.28.10">
    <property type="entry name" value="Homing endonucleases"/>
    <property type="match status" value="1"/>
</dbReference>
<dbReference type="PRINTS" id="PR00379">
    <property type="entry name" value="INTEIN"/>
</dbReference>
<dbReference type="CDD" id="cd00081">
    <property type="entry name" value="Hint"/>
    <property type="match status" value="1"/>
</dbReference>
<dbReference type="PANTHER" id="PTHR43371:SF1">
    <property type="entry name" value="RIBONUCLEOSIDE-DIPHOSPHATE REDUCTASE"/>
    <property type="match status" value="1"/>
</dbReference>
<dbReference type="GO" id="GO:0009263">
    <property type="term" value="P:deoxyribonucleotide biosynthetic process"/>
    <property type="evidence" value="ECO:0007669"/>
    <property type="project" value="UniProtKB-KW"/>
</dbReference>
<feature type="region of interest" description="Disordered" evidence="9">
    <location>
        <begin position="980"/>
        <end position="1006"/>
    </location>
</feature>
<dbReference type="PROSITE" id="PS50817">
    <property type="entry name" value="INTEIN_N_TER"/>
    <property type="match status" value="1"/>
</dbReference>
<keyword evidence="7" id="KW-0170">Cobalt</keyword>
<comment type="catalytic activity">
    <reaction evidence="8">
        <text>a 2'-deoxyribonucleoside 5'-diphosphate + [thioredoxin]-disulfide + H2O = a ribonucleoside 5'-diphosphate + [thioredoxin]-dithiol</text>
        <dbReference type="Rhea" id="RHEA:23252"/>
        <dbReference type="Rhea" id="RHEA-COMP:10698"/>
        <dbReference type="Rhea" id="RHEA-COMP:10700"/>
        <dbReference type="ChEBI" id="CHEBI:15377"/>
        <dbReference type="ChEBI" id="CHEBI:29950"/>
        <dbReference type="ChEBI" id="CHEBI:50058"/>
        <dbReference type="ChEBI" id="CHEBI:57930"/>
        <dbReference type="ChEBI" id="CHEBI:73316"/>
        <dbReference type="EC" id="1.17.4.1"/>
    </reaction>
</comment>
<dbReference type="Pfam" id="PF02867">
    <property type="entry name" value="Ribonuc_red_lgC"/>
    <property type="match status" value="1"/>
</dbReference>
<dbReference type="GO" id="GO:0004748">
    <property type="term" value="F:ribonucleoside-diphosphate reductase activity, thioredoxin disulfide as acceptor"/>
    <property type="evidence" value="ECO:0007669"/>
    <property type="project" value="UniProtKB-EC"/>
</dbReference>
<dbReference type="EMBL" id="AZRA01000001">
    <property type="protein sequence ID" value="KDB54382.1"/>
    <property type="molecule type" value="Genomic_DNA"/>
</dbReference>
<proteinExistence type="inferred from homology"/>
<evidence type="ECO:0000256" key="5">
    <source>
        <dbReference type="ARBA" id="ARBA00023002"/>
    </source>
</evidence>
<gene>
    <name evidence="11" type="ORF">X805_00270</name>
</gene>
<dbReference type="GO" id="GO:0004519">
    <property type="term" value="F:endonuclease activity"/>
    <property type="evidence" value="ECO:0007669"/>
    <property type="project" value="InterPro"/>
</dbReference>
<dbReference type="GO" id="GO:0005524">
    <property type="term" value="F:ATP binding"/>
    <property type="evidence" value="ECO:0007669"/>
    <property type="project" value="InterPro"/>
</dbReference>
<dbReference type="InterPro" id="IPR027434">
    <property type="entry name" value="Homing_endonucl"/>
</dbReference>
<dbReference type="Pfam" id="PF00317">
    <property type="entry name" value="Ribonuc_red_lgN"/>
    <property type="match status" value="1"/>
</dbReference>
<feature type="compositionally biased region" description="Low complexity" evidence="9">
    <location>
        <begin position="982"/>
        <end position="993"/>
    </location>
</feature>
<dbReference type="InterPro" id="IPR013509">
    <property type="entry name" value="RNR_lsu_N"/>
</dbReference>
<evidence type="ECO:0000256" key="8">
    <source>
        <dbReference type="RuleBase" id="RU003410"/>
    </source>
</evidence>
<keyword evidence="3" id="KW-0068">Autocatalytic cleavage</keyword>
<dbReference type="PATRIC" id="fig|1286631.3.peg.27"/>
<keyword evidence="4" id="KW-0651">Protein splicing</keyword>
<protein>
    <recommendedName>
        <fullName evidence="8">Ribonucleoside-diphosphate reductase</fullName>
        <ecNumber evidence="8">1.17.4.1</ecNumber>
    </recommendedName>
</protein>
<evidence type="ECO:0000313" key="12">
    <source>
        <dbReference type="Proteomes" id="UP000026714"/>
    </source>
</evidence>
<keyword evidence="2" id="KW-0846">Cobalamin</keyword>
<keyword evidence="6 8" id="KW-0215">Deoxyribonucleotide synthesis</keyword>
<keyword evidence="12" id="KW-1185">Reference proteome</keyword>
<evidence type="ECO:0000256" key="4">
    <source>
        <dbReference type="ARBA" id="ARBA00023000"/>
    </source>
</evidence>
<dbReference type="InterPro" id="IPR006141">
    <property type="entry name" value="Intein_N"/>
</dbReference>
<dbReference type="GO" id="GO:0016539">
    <property type="term" value="P:intein-mediated protein splicing"/>
    <property type="evidence" value="ECO:0007669"/>
    <property type="project" value="InterPro"/>
</dbReference>
<accession>A0A059KSC0</accession>
<dbReference type="GO" id="GO:0031419">
    <property type="term" value="F:cobalamin binding"/>
    <property type="evidence" value="ECO:0007669"/>
    <property type="project" value="UniProtKB-KW"/>
</dbReference>
<dbReference type="eggNOG" id="COG1372">
    <property type="taxonomic scope" value="Bacteria"/>
</dbReference>
<comment type="caution">
    <text evidence="11">The sequence shown here is derived from an EMBL/GenBank/DDBJ whole genome shotgun (WGS) entry which is preliminary data.</text>
</comment>
<evidence type="ECO:0000256" key="1">
    <source>
        <dbReference type="ARBA" id="ARBA00001922"/>
    </source>
</evidence>
<evidence type="ECO:0000256" key="7">
    <source>
        <dbReference type="ARBA" id="ARBA00023285"/>
    </source>
</evidence>
<feature type="region of interest" description="Disordered" evidence="9">
    <location>
        <begin position="1"/>
        <end position="21"/>
    </location>
</feature>
<evidence type="ECO:0000256" key="9">
    <source>
        <dbReference type="SAM" id="MobiDB-lite"/>
    </source>
</evidence>
<dbReference type="InterPro" id="IPR006142">
    <property type="entry name" value="INTEIN"/>
</dbReference>
<keyword evidence="5 8" id="KW-0560">Oxidoreductase</keyword>
<dbReference type="STRING" id="34103.SAMN05421778_12368"/>
<dbReference type="InterPro" id="IPR004042">
    <property type="entry name" value="Intein_endonuc_central"/>
</dbReference>
<evidence type="ECO:0000256" key="3">
    <source>
        <dbReference type="ARBA" id="ARBA00022813"/>
    </source>
</evidence>
<dbReference type="PROSITE" id="PS50819">
    <property type="entry name" value="INTEIN_ENDONUCLEASE"/>
    <property type="match status" value="1"/>
</dbReference>
<dbReference type="InterPro" id="IPR036844">
    <property type="entry name" value="Hint_dom_sf"/>
</dbReference>
<dbReference type="SUPFAM" id="SSF55608">
    <property type="entry name" value="Homing endonucleases"/>
    <property type="match status" value="1"/>
</dbReference>
<feature type="domain" description="DOD-type homing endonuclease" evidence="10">
    <location>
        <begin position="416"/>
        <end position="565"/>
    </location>
</feature>
<dbReference type="RefSeq" id="WP_051631376.1">
    <property type="nucleotide sequence ID" value="NZ_AZRA01000001.1"/>
</dbReference>
<name>A0A059KSC0_9BURK</name>
<evidence type="ECO:0000259" key="10">
    <source>
        <dbReference type="PROSITE" id="PS50819"/>
    </source>
</evidence>
<dbReference type="InterPro" id="IPR050862">
    <property type="entry name" value="RdRp_reductase_class-2"/>
</dbReference>
<comment type="similarity">
    <text evidence="8">Belongs to the ribonucleoside diphosphate reductase large chain family.</text>
</comment>
<dbReference type="SUPFAM" id="SSF51998">
    <property type="entry name" value="PFL-like glycyl radical enzymes"/>
    <property type="match status" value="1"/>
</dbReference>
<dbReference type="InterPro" id="IPR000788">
    <property type="entry name" value="RNR_lg_C"/>
</dbReference>
<evidence type="ECO:0000313" key="11">
    <source>
        <dbReference type="EMBL" id="KDB54382.1"/>
    </source>
</evidence>
<dbReference type="InterPro" id="IPR004860">
    <property type="entry name" value="LAGLIDADG_dom"/>
</dbReference>
<dbReference type="SMART" id="SM00306">
    <property type="entry name" value="HintN"/>
    <property type="match status" value="1"/>
</dbReference>
<dbReference type="Proteomes" id="UP000026714">
    <property type="component" value="Unassembled WGS sequence"/>
</dbReference>
<feature type="compositionally biased region" description="Pro residues" evidence="9">
    <location>
        <begin position="994"/>
        <end position="1003"/>
    </location>
</feature>
<evidence type="ECO:0000256" key="6">
    <source>
        <dbReference type="ARBA" id="ARBA00023116"/>
    </source>
</evidence>
<dbReference type="Gene3D" id="2.170.16.10">
    <property type="entry name" value="Hedgehog/Intein (Hint) domain"/>
    <property type="match status" value="1"/>
</dbReference>
<evidence type="ECO:0000256" key="2">
    <source>
        <dbReference type="ARBA" id="ARBA00022628"/>
    </source>
</evidence>
<feature type="compositionally biased region" description="Basic and acidic residues" evidence="9">
    <location>
        <begin position="1"/>
        <end position="15"/>
    </location>
</feature>
<comment type="function">
    <text evidence="8">Provides the precursors necessary for DNA synthesis. Catalyzes the biosynthesis of deoxyribonucleotides from the corresponding ribonucleotides.</text>
</comment>
<comment type="cofactor">
    <cofactor evidence="1">
        <name>adenosylcob(III)alamin</name>
        <dbReference type="ChEBI" id="CHEBI:18408"/>
    </cofactor>
</comment>
<reference evidence="11 12" key="1">
    <citation type="journal article" date="2014" name="FEMS Microbiol. Ecol.">
        <title>Sphaerotilus natans encrusted with nanoball-shaped Fe(III) oxide minerals formed by nitrate-reducing mixotrophic Fe(II) oxidation.</title>
        <authorList>
            <person name="Park S."/>
            <person name="Kim D.H."/>
            <person name="Lee J.H."/>
            <person name="Hur H.G."/>
        </authorList>
    </citation>
    <scope>NUCLEOTIDE SEQUENCE [LARGE SCALE GENOMIC DNA]</scope>
    <source>
        <strain evidence="11 12">DSM 6575</strain>
    </source>
</reference>
<dbReference type="Pfam" id="PF14528">
    <property type="entry name" value="LAGLIDADG_3"/>
    <property type="match status" value="1"/>
</dbReference>
<dbReference type="EC" id="1.17.4.1" evidence="8"/>